<keyword evidence="3" id="KW-0732">Signal</keyword>
<feature type="signal peptide" evidence="3">
    <location>
        <begin position="1"/>
        <end position="25"/>
    </location>
</feature>
<evidence type="ECO:0000256" key="1">
    <source>
        <dbReference type="ARBA" id="ARBA00010088"/>
    </source>
</evidence>
<gene>
    <name evidence="5" type="ORF">DZC52_00035</name>
</gene>
<comment type="caution">
    <text evidence="5">The sequence shown here is derived from an EMBL/GenBank/DDBJ whole genome shotgun (WGS) entry which is preliminary data.</text>
</comment>
<keyword evidence="6" id="KW-1185">Reference proteome</keyword>
<evidence type="ECO:0000259" key="4">
    <source>
        <dbReference type="Pfam" id="PF00561"/>
    </source>
</evidence>
<dbReference type="RefSeq" id="WP_116649073.1">
    <property type="nucleotide sequence ID" value="NZ_QUZK01000002.1"/>
</dbReference>
<dbReference type="PRINTS" id="PR00793">
    <property type="entry name" value="PROAMNOPTASE"/>
</dbReference>
<reference evidence="5 6" key="1">
    <citation type="submission" date="2018-08" db="EMBL/GenBank/DDBJ databases">
        <title>Wenzhouxiangella salilacus sp. nov., a novel bacterium isolated from a saline lake in Xinjiang Province, China.</title>
        <authorList>
            <person name="Han S."/>
        </authorList>
    </citation>
    <scope>NUCLEOTIDE SEQUENCE [LARGE SCALE GENOMIC DNA]</scope>
    <source>
        <strain evidence="5 6">XDB06</strain>
    </source>
</reference>
<dbReference type="GO" id="GO:0006508">
    <property type="term" value="P:proteolysis"/>
    <property type="evidence" value="ECO:0007669"/>
    <property type="project" value="InterPro"/>
</dbReference>
<keyword evidence="2 5" id="KW-0378">Hydrolase</keyword>
<dbReference type="InterPro" id="IPR029058">
    <property type="entry name" value="AB_hydrolase_fold"/>
</dbReference>
<feature type="chain" id="PRO_5017789964" evidence="3">
    <location>
        <begin position="26"/>
        <end position="494"/>
    </location>
</feature>
<dbReference type="InterPro" id="IPR051601">
    <property type="entry name" value="Serine_prot/Carboxylest_S33"/>
</dbReference>
<evidence type="ECO:0000256" key="3">
    <source>
        <dbReference type="SAM" id="SignalP"/>
    </source>
</evidence>
<dbReference type="AlphaFoldDB" id="A0A3E1KCZ1"/>
<evidence type="ECO:0000256" key="2">
    <source>
        <dbReference type="ARBA" id="ARBA00022801"/>
    </source>
</evidence>
<dbReference type="EMBL" id="QUZK01000002">
    <property type="protein sequence ID" value="RFF32987.1"/>
    <property type="molecule type" value="Genomic_DNA"/>
</dbReference>
<dbReference type="Gene3D" id="3.40.50.1820">
    <property type="entry name" value="alpha/beta hydrolase"/>
    <property type="match status" value="1"/>
</dbReference>
<comment type="similarity">
    <text evidence="1">Belongs to the peptidase S33 family.</text>
</comment>
<dbReference type="PANTHER" id="PTHR43248:SF25">
    <property type="entry name" value="AB HYDROLASE-1 DOMAIN-CONTAINING PROTEIN-RELATED"/>
    <property type="match status" value="1"/>
</dbReference>
<dbReference type="InterPro" id="IPR002410">
    <property type="entry name" value="Peptidase_S33"/>
</dbReference>
<accession>A0A3E1KCZ1</accession>
<sequence>MGIKSGFRSTLGAGLLVLAVTPLSAQEARVDDRWADLSKCELSAGGGRLTASALCGTLTVPENPAEPDGRQLELAFAVKQARASTVLADPIVFLAGGPGQSARDALPIMQAALHELNRERDLIFLDQRGTGGSNALECSFDDQGELWLQPDWAELNEQLKACLAEWDAQVEFYTTTQAAADLDALREAYGFERLNLVGGSYGTRLAQVYLRNYPDRVRTVVLDGVVPTRLALGSEHAMMLDRALEKVFEDCRETADCAEAFPQLSEAFAELKARYRDNARDIVVTHPRTGQGIDLPFNREVLASALRFLAYNPETQMMIPYLVHEAARTGSPERLASQAMIVTDRMNDMIAIGLNFSVGCSEDWPVWPEQNDQSETLLGNSMTEVYAQVCEWWPAGEAPADFHEPFDSDVPVLLLSGELDPVTPPTYGNEAAAQFSNSRHLIADGRGHIVMTNPCMSSIATQFVREASVDDLEVECMERIGHEPFFLDLLGPAP</sequence>
<dbReference type="GO" id="GO:0008233">
    <property type="term" value="F:peptidase activity"/>
    <property type="evidence" value="ECO:0007669"/>
    <property type="project" value="InterPro"/>
</dbReference>
<name>A0A3E1KCZ1_9GAMM</name>
<feature type="domain" description="AB hydrolase-1" evidence="4">
    <location>
        <begin position="90"/>
        <end position="450"/>
    </location>
</feature>
<evidence type="ECO:0000313" key="5">
    <source>
        <dbReference type="EMBL" id="RFF32987.1"/>
    </source>
</evidence>
<dbReference type="Proteomes" id="UP000260351">
    <property type="component" value="Unassembled WGS sequence"/>
</dbReference>
<dbReference type="Pfam" id="PF00561">
    <property type="entry name" value="Abhydrolase_1"/>
    <property type="match status" value="1"/>
</dbReference>
<organism evidence="5 6">
    <name type="scientific">Wenzhouxiangella sediminis</name>
    <dbReference type="NCBI Taxonomy" id="1792836"/>
    <lineage>
        <taxon>Bacteria</taxon>
        <taxon>Pseudomonadati</taxon>
        <taxon>Pseudomonadota</taxon>
        <taxon>Gammaproteobacteria</taxon>
        <taxon>Chromatiales</taxon>
        <taxon>Wenzhouxiangellaceae</taxon>
        <taxon>Wenzhouxiangella</taxon>
    </lineage>
</organism>
<dbReference type="InterPro" id="IPR000073">
    <property type="entry name" value="AB_hydrolase_1"/>
</dbReference>
<dbReference type="SUPFAM" id="SSF53474">
    <property type="entry name" value="alpha/beta-Hydrolases"/>
    <property type="match status" value="1"/>
</dbReference>
<proteinExistence type="inferred from homology"/>
<protein>
    <submittedName>
        <fullName evidence="5">Alpha/beta hydrolase</fullName>
    </submittedName>
</protein>
<evidence type="ECO:0000313" key="6">
    <source>
        <dbReference type="Proteomes" id="UP000260351"/>
    </source>
</evidence>
<dbReference type="PANTHER" id="PTHR43248">
    <property type="entry name" value="2-SUCCINYL-6-HYDROXY-2,4-CYCLOHEXADIENE-1-CARBOXYLATE SYNTHASE"/>
    <property type="match status" value="1"/>
</dbReference>
<dbReference type="OrthoDB" id="4510475at2"/>